<evidence type="ECO:0000313" key="3">
    <source>
        <dbReference type="RefSeq" id="XP_023173412.2"/>
    </source>
</evidence>
<feature type="transmembrane region" description="Helical" evidence="1">
    <location>
        <begin position="170"/>
        <end position="187"/>
    </location>
</feature>
<keyword evidence="1" id="KW-1133">Transmembrane helix</keyword>
<dbReference type="GeneID" id="111601166"/>
<accession>A0A6J1LYF7</accession>
<gene>
    <name evidence="3" type="primary">LOC111601166</name>
</gene>
<keyword evidence="1" id="KW-0472">Membrane</keyword>
<dbReference type="SUPFAM" id="SSF49354">
    <property type="entry name" value="PapD-like"/>
    <property type="match status" value="1"/>
</dbReference>
<dbReference type="InterPro" id="IPR013783">
    <property type="entry name" value="Ig-like_fold"/>
</dbReference>
<protein>
    <submittedName>
        <fullName evidence="3">Uncharacterized protein LOC111601166</fullName>
    </submittedName>
</protein>
<evidence type="ECO:0000256" key="1">
    <source>
        <dbReference type="SAM" id="Phobius"/>
    </source>
</evidence>
<dbReference type="Proteomes" id="UP000504633">
    <property type="component" value="Unplaced"/>
</dbReference>
<evidence type="ECO:0000313" key="2">
    <source>
        <dbReference type="Proteomes" id="UP000504633"/>
    </source>
</evidence>
<dbReference type="InterPro" id="IPR008962">
    <property type="entry name" value="PapD-like_sf"/>
</dbReference>
<dbReference type="KEGG" id="dhe:111601166"/>
<reference evidence="3" key="1">
    <citation type="submission" date="2025-08" db="UniProtKB">
        <authorList>
            <consortium name="RefSeq"/>
        </authorList>
    </citation>
    <scope>IDENTIFICATION</scope>
    <source>
        <strain evidence="3">15085-1641.00</strain>
        <tissue evidence="3">Whole body</tissue>
    </source>
</reference>
<sequence>MAGKGVLIVSPLNVKFQCPFPHIQKRQLSLLNLGPQPIVYSIAIENKILFQVYPSTGRLWGFETIELSIMMKPTVGDQQGSSLMVKHKVKETSDNQVASEDWTDVQAIVVEITLENSIETEKELRDMIGSDGSAKDLIQIMEKQYQPLCHKCCMKRFQQPLKERSWMRRMWWPFLLVLLSALTYFLWDLFGRFELNPDTIY</sequence>
<name>A0A6J1LYF7_DROHY</name>
<dbReference type="AlphaFoldDB" id="A0A6J1LYF7"/>
<organism evidence="2 3">
    <name type="scientific">Drosophila hydei</name>
    <name type="common">Fruit fly</name>
    <dbReference type="NCBI Taxonomy" id="7224"/>
    <lineage>
        <taxon>Eukaryota</taxon>
        <taxon>Metazoa</taxon>
        <taxon>Ecdysozoa</taxon>
        <taxon>Arthropoda</taxon>
        <taxon>Hexapoda</taxon>
        <taxon>Insecta</taxon>
        <taxon>Pterygota</taxon>
        <taxon>Neoptera</taxon>
        <taxon>Endopterygota</taxon>
        <taxon>Diptera</taxon>
        <taxon>Brachycera</taxon>
        <taxon>Muscomorpha</taxon>
        <taxon>Ephydroidea</taxon>
        <taxon>Drosophilidae</taxon>
        <taxon>Drosophila</taxon>
    </lineage>
</organism>
<dbReference type="Gene3D" id="2.60.40.10">
    <property type="entry name" value="Immunoglobulins"/>
    <property type="match status" value="1"/>
</dbReference>
<dbReference type="OMA" id="FPHIQKR"/>
<keyword evidence="1" id="KW-0812">Transmembrane</keyword>
<keyword evidence="2" id="KW-1185">Reference proteome</keyword>
<proteinExistence type="predicted"/>
<dbReference type="OrthoDB" id="7861108at2759"/>
<dbReference type="RefSeq" id="XP_023173412.2">
    <property type="nucleotide sequence ID" value="XM_023317644.2"/>
</dbReference>